<evidence type="ECO:0000256" key="1">
    <source>
        <dbReference type="SAM" id="MobiDB-lite"/>
    </source>
</evidence>
<name>A0A6A4W6X4_AMPAM</name>
<dbReference type="AlphaFoldDB" id="A0A6A4W6X4"/>
<organism evidence="2 3">
    <name type="scientific">Amphibalanus amphitrite</name>
    <name type="common">Striped barnacle</name>
    <name type="synonym">Balanus amphitrite</name>
    <dbReference type="NCBI Taxonomy" id="1232801"/>
    <lineage>
        <taxon>Eukaryota</taxon>
        <taxon>Metazoa</taxon>
        <taxon>Ecdysozoa</taxon>
        <taxon>Arthropoda</taxon>
        <taxon>Crustacea</taxon>
        <taxon>Multicrustacea</taxon>
        <taxon>Cirripedia</taxon>
        <taxon>Thoracica</taxon>
        <taxon>Thoracicalcarea</taxon>
        <taxon>Balanomorpha</taxon>
        <taxon>Balanoidea</taxon>
        <taxon>Balanidae</taxon>
        <taxon>Amphibalaninae</taxon>
        <taxon>Amphibalanus</taxon>
    </lineage>
</organism>
<dbReference type="Gene3D" id="3.40.630.30">
    <property type="match status" value="1"/>
</dbReference>
<feature type="region of interest" description="Disordered" evidence="1">
    <location>
        <begin position="1"/>
        <end position="46"/>
    </location>
</feature>
<accession>A0A6A4W6X4</accession>
<dbReference type="SUPFAM" id="SSF55729">
    <property type="entry name" value="Acyl-CoA N-acyltransferases (Nat)"/>
    <property type="match status" value="1"/>
</dbReference>
<protein>
    <recommendedName>
        <fullName evidence="4">Glycine N-acyltransferase-like protein</fullName>
    </recommendedName>
</protein>
<gene>
    <name evidence="2" type="ORF">FJT64_003877</name>
</gene>
<keyword evidence="3" id="KW-1185">Reference proteome</keyword>
<dbReference type="InterPro" id="IPR016181">
    <property type="entry name" value="Acyl_CoA_acyltransferase"/>
</dbReference>
<sequence length="240" mass="25853">MKLTPVGDTETVVRAEHGPPGRAGGPAGAARNTQRPAQSTPGRLARNLRHPELRTAIWGGRFRVDVWPESLMHPLFDVARQMGFSVRSIVKEQVTFARPRGLPEVKPSPRQGVSIRPLLPKHVDIVMRHWPYVHEIDDAHSMIHDSIVAGLSAGAFVTEPATDGGGDDQEPLPADGLACWALVNQDGFLGFLHTLTGYRKRGLAAAVTAELSPTLRGGRLPSGLPQQPCFCLANGPEAPV</sequence>
<dbReference type="Proteomes" id="UP000440578">
    <property type="component" value="Unassembled WGS sequence"/>
</dbReference>
<evidence type="ECO:0000313" key="3">
    <source>
        <dbReference type="Proteomes" id="UP000440578"/>
    </source>
</evidence>
<dbReference type="OrthoDB" id="272266at2759"/>
<dbReference type="EMBL" id="VIIS01001411">
    <property type="protein sequence ID" value="KAF0298752.1"/>
    <property type="molecule type" value="Genomic_DNA"/>
</dbReference>
<proteinExistence type="predicted"/>
<evidence type="ECO:0000313" key="2">
    <source>
        <dbReference type="EMBL" id="KAF0298752.1"/>
    </source>
</evidence>
<evidence type="ECO:0008006" key="4">
    <source>
        <dbReference type="Google" id="ProtNLM"/>
    </source>
</evidence>
<feature type="compositionally biased region" description="Polar residues" evidence="1">
    <location>
        <begin position="32"/>
        <end position="41"/>
    </location>
</feature>
<comment type="caution">
    <text evidence="2">The sequence shown here is derived from an EMBL/GenBank/DDBJ whole genome shotgun (WGS) entry which is preliminary data.</text>
</comment>
<reference evidence="2 3" key="1">
    <citation type="submission" date="2019-07" db="EMBL/GenBank/DDBJ databases">
        <title>Draft genome assembly of a fouling barnacle, Amphibalanus amphitrite (Darwin, 1854): The first reference genome for Thecostraca.</title>
        <authorList>
            <person name="Kim W."/>
        </authorList>
    </citation>
    <scope>NUCLEOTIDE SEQUENCE [LARGE SCALE GENOMIC DNA]</scope>
    <source>
        <strain evidence="2">SNU_AA5</strain>
        <tissue evidence="2">Soma without cirri and trophi</tissue>
    </source>
</reference>